<keyword evidence="4 5" id="KW-0963">Cytoplasm</keyword>
<evidence type="ECO:0000256" key="3">
    <source>
        <dbReference type="ARBA" id="ARBA00018111"/>
    </source>
</evidence>
<dbReference type="EMBL" id="QAYG01000005">
    <property type="protein sequence ID" value="PTW60242.1"/>
    <property type="molecule type" value="Genomic_DNA"/>
</dbReference>
<dbReference type="HAMAP" id="MF_01114">
    <property type="entry name" value="RecX"/>
    <property type="match status" value="1"/>
</dbReference>
<proteinExistence type="inferred from homology"/>
<gene>
    <name evidence="5" type="primary">recX</name>
    <name evidence="7" type="ORF">C8N35_105246</name>
</gene>
<dbReference type="Proteomes" id="UP000244081">
    <property type="component" value="Unassembled WGS sequence"/>
</dbReference>
<protein>
    <recommendedName>
        <fullName evidence="3 5">Regulatory protein RecX</fullName>
    </recommendedName>
</protein>
<dbReference type="InterPro" id="IPR053924">
    <property type="entry name" value="RecX_HTH_2nd"/>
</dbReference>
<comment type="function">
    <text evidence="5">Modulates RecA activity.</text>
</comment>
<dbReference type="InterPro" id="IPR036388">
    <property type="entry name" value="WH-like_DNA-bd_sf"/>
</dbReference>
<dbReference type="Gene3D" id="1.10.10.10">
    <property type="entry name" value="Winged helix-like DNA-binding domain superfamily/Winged helix DNA-binding domain"/>
    <property type="match status" value="1"/>
</dbReference>
<reference evidence="7 8" key="1">
    <citation type="submission" date="2018-04" db="EMBL/GenBank/DDBJ databases">
        <title>Genomic Encyclopedia of Archaeal and Bacterial Type Strains, Phase II (KMG-II): from individual species to whole genera.</title>
        <authorList>
            <person name="Goeker M."/>
        </authorList>
    </citation>
    <scope>NUCLEOTIDE SEQUENCE [LARGE SCALE GENOMIC DNA]</scope>
    <source>
        <strain evidence="7 8">DSM 23382</strain>
    </source>
</reference>
<feature type="domain" description="RecX second three-helical" evidence="6">
    <location>
        <begin position="84"/>
        <end position="124"/>
    </location>
</feature>
<evidence type="ECO:0000256" key="1">
    <source>
        <dbReference type="ARBA" id="ARBA00004496"/>
    </source>
</evidence>
<sequence length="188" mass="21463">MPMSDQDHEREKQRRKIYKLPEPERLMRSAVAYLERYASSSENLRRVLERKVARAAYAHDRDASEFSEMIAAAVERCIQLGLVDDAAYAETRASSLRRRGASKRQIEAKLAAKGVAKRLIERVLAADETDETEAARRFARRRRLGPWRTRGNRDDYRERDMAALCRAGFGFDVARDVVGGGHEPSEPV</sequence>
<evidence type="ECO:0000256" key="4">
    <source>
        <dbReference type="ARBA" id="ARBA00022490"/>
    </source>
</evidence>
<comment type="subcellular location">
    <subcellularLocation>
        <location evidence="1 5">Cytoplasm</location>
    </subcellularLocation>
</comment>
<comment type="similarity">
    <text evidence="2 5">Belongs to the RecX family.</text>
</comment>
<dbReference type="InterPro" id="IPR003783">
    <property type="entry name" value="Regulatory_RecX"/>
</dbReference>
<evidence type="ECO:0000256" key="5">
    <source>
        <dbReference type="HAMAP-Rule" id="MF_01114"/>
    </source>
</evidence>
<name>A0A2T5V907_9HYPH</name>
<accession>A0A2T5V907</accession>
<evidence type="ECO:0000259" key="6">
    <source>
        <dbReference type="Pfam" id="PF02631"/>
    </source>
</evidence>
<organism evidence="7 8">
    <name type="scientific">Breoghania corrubedonensis</name>
    <dbReference type="NCBI Taxonomy" id="665038"/>
    <lineage>
        <taxon>Bacteria</taxon>
        <taxon>Pseudomonadati</taxon>
        <taxon>Pseudomonadota</taxon>
        <taxon>Alphaproteobacteria</taxon>
        <taxon>Hyphomicrobiales</taxon>
        <taxon>Stappiaceae</taxon>
        <taxon>Breoghania</taxon>
    </lineage>
</organism>
<comment type="caution">
    <text evidence="7">The sequence shown here is derived from an EMBL/GenBank/DDBJ whole genome shotgun (WGS) entry which is preliminary data.</text>
</comment>
<evidence type="ECO:0000313" key="7">
    <source>
        <dbReference type="EMBL" id="PTW60242.1"/>
    </source>
</evidence>
<evidence type="ECO:0000313" key="8">
    <source>
        <dbReference type="Proteomes" id="UP000244081"/>
    </source>
</evidence>
<dbReference type="GO" id="GO:0006282">
    <property type="term" value="P:regulation of DNA repair"/>
    <property type="evidence" value="ECO:0007669"/>
    <property type="project" value="UniProtKB-UniRule"/>
</dbReference>
<dbReference type="GO" id="GO:0005737">
    <property type="term" value="C:cytoplasm"/>
    <property type="evidence" value="ECO:0007669"/>
    <property type="project" value="UniProtKB-SubCell"/>
</dbReference>
<keyword evidence="8" id="KW-1185">Reference proteome</keyword>
<evidence type="ECO:0000256" key="2">
    <source>
        <dbReference type="ARBA" id="ARBA00009695"/>
    </source>
</evidence>
<dbReference type="Pfam" id="PF02631">
    <property type="entry name" value="RecX_HTH2"/>
    <property type="match status" value="1"/>
</dbReference>
<dbReference type="AlphaFoldDB" id="A0A2T5V907"/>